<evidence type="ECO:0000313" key="3">
    <source>
        <dbReference type="Proteomes" id="UP000009026"/>
    </source>
</evidence>
<reference evidence="2 3" key="1">
    <citation type="journal article" date="2016" name="PLoS ONE">
        <title>Complete Genome Sequence and Comparative Genomics of a Novel Myxobacterium Myxococcus hansupus.</title>
        <authorList>
            <person name="Sharma G."/>
            <person name="Narwani T."/>
            <person name="Subramanian S."/>
        </authorList>
    </citation>
    <scope>NUCLEOTIDE SEQUENCE [LARGE SCALE GENOMIC DNA]</scope>
    <source>
        <strain evidence="3">mixupus</strain>
    </source>
</reference>
<dbReference type="KEGG" id="mym:A176_006671"/>
<evidence type="ECO:0000256" key="1">
    <source>
        <dbReference type="SAM" id="MobiDB-lite"/>
    </source>
</evidence>
<feature type="region of interest" description="Disordered" evidence="1">
    <location>
        <begin position="1"/>
        <end position="28"/>
    </location>
</feature>
<dbReference type="eggNOG" id="ENOG5033H53">
    <property type="taxonomic scope" value="Bacteria"/>
</dbReference>
<proteinExistence type="predicted"/>
<evidence type="ECO:0000313" key="2">
    <source>
        <dbReference type="EMBL" id="AKQ69759.1"/>
    </source>
</evidence>
<accession>A0A0H4X3J5</accession>
<organism evidence="2 3">
    <name type="scientific">Pseudomyxococcus hansupus</name>
    <dbReference type="NCBI Taxonomy" id="1297742"/>
    <lineage>
        <taxon>Bacteria</taxon>
        <taxon>Pseudomonadati</taxon>
        <taxon>Myxococcota</taxon>
        <taxon>Myxococcia</taxon>
        <taxon>Myxococcales</taxon>
        <taxon>Cystobacterineae</taxon>
        <taxon>Myxococcaceae</taxon>
        <taxon>Pseudomyxococcus</taxon>
    </lineage>
</organism>
<gene>
    <name evidence="2" type="ORF">A176_006671</name>
</gene>
<name>A0A0H4X3J5_9BACT</name>
<keyword evidence="3" id="KW-1185">Reference proteome</keyword>
<protein>
    <submittedName>
        <fullName evidence="2">Uncharacterized protein</fullName>
    </submittedName>
</protein>
<dbReference type="Proteomes" id="UP000009026">
    <property type="component" value="Chromosome"/>
</dbReference>
<dbReference type="AlphaFoldDB" id="A0A0H4X3J5"/>
<sequence length="92" mass="10225">MPAGAGAGADGARVRRGAGGLAQRRGGSPEDWEALHAAYEAACDEARATFFSAYGEEEMARLYLEDRFTFHRRFESGRRFFHGLPMLPEHLH</sequence>
<dbReference type="EMBL" id="CP012109">
    <property type="protein sequence ID" value="AKQ69759.1"/>
    <property type="molecule type" value="Genomic_DNA"/>
</dbReference>